<dbReference type="InterPro" id="IPR009057">
    <property type="entry name" value="Homeodomain-like_sf"/>
</dbReference>
<feature type="region of interest" description="Disordered" evidence="6">
    <location>
        <begin position="489"/>
        <end position="520"/>
    </location>
</feature>
<feature type="compositionally biased region" description="Polar residues" evidence="6">
    <location>
        <begin position="272"/>
        <end position="288"/>
    </location>
</feature>
<dbReference type="Proteomes" id="UP000825935">
    <property type="component" value="Chromosome 16"/>
</dbReference>
<dbReference type="EMBL" id="CM035421">
    <property type="protein sequence ID" value="KAH7387228.1"/>
    <property type="molecule type" value="Genomic_DNA"/>
</dbReference>
<dbReference type="AlphaFoldDB" id="A0A8T2SYQ8"/>
<reference evidence="8" key="1">
    <citation type="submission" date="2021-08" db="EMBL/GenBank/DDBJ databases">
        <title>WGS assembly of Ceratopteris richardii.</title>
        <authorList>
            <person name="Marchant D.B."/>
            <person name="Chen G."/>
            <person name="Jenkins J."/>
            <person name="Shu S."/>
            <person name="Leebens-Mack J."/>
            <person name="Grimwood J."/>
            <person name="Schmutz J."/>
            <person name="Soltis P."/>
            <person name="Soltis D."/>
            <person name="Chen Z.-H."/>
        </authorList>
    </citation>
    <scope>NUCLEOTIDE SEQUENCE</scope>
    <source>
        <strain evidence="8">Whitten #5841</strain>
        <tissue evidence="8">Leaf</tissue>
    </source>
</reference>
<evidence type="ECO:0000259" key="7">
    <source>
        <dbReference type="PROSITE" id="PS51294"/>
    </source>
</evidence>
<feature type="region of interest" description="Disordered" evidence="6">
    <location>
        <begin position="193"/>
        <end position="214"/>
    </location>
</feature>
<evidence type="ECO:0000256" key="5">
    <source>
        <dbReference type="ARBA" id="ARBA00023242"/>
    </source>
</evidence>
<keyword evidence="9" id="KW-1185">Reference proteome</keyword>
<dbReference type="InterPro" id="IPR001005">
    <property type="entry name" value="SANT/Myb"/>
</dbReference>
<evidence type="ECO:0000313" key="8">
    <source>
        <dbReference type="EMBL" id="KAH7387228.1"/>
    </source>
</evidence>
<evidence type="ECO:0000256" key="1">
    <source>
        <dbReference type="ARBA" id="ARBA00004123"/>
    </source>
</evidence>
<dbReference type="InterPro" id="IPR044787">
    <property type="entry name" value="HHO5-like"/>
</dbReference>
<dbReference type="GO" id="GO:0003677">
    <property type="term" value="F:DNA binding"/>
    <property type="evidence" value="ECO:0007669"/>
    <property type="project" value="UniProtKB-KW"/>
</dbReference>
<feature type="region of interest" description="Disordered" evidence="6">
    <location>
        <begin position="418"/>
        <end position="442"/>
    </location>
</feature>
<dbReference type="Pfam" id="PF00249">
    <property type="entry name" value="Myb_DNA-binding"/>
    <property type="match status" value="1"/>
</dbReference>
<proteinExistence type="predicted"/>
<organism evidence="8 9">
    <name type="scientific">Ceratopteris richardii</name>
    <name type="common">Triangle waterfern</name>
    <dbReference type="NCBI Taxonomy" id="49495"/>
    <lineage>
        <taxon>Eukaryota</taxon>
        <taxon>Viridiplantae</taxon>
        <taxon>Streptophyta</taxon>
        <taxon>Embryophyta</taxon>
        <taxon>Tracheophyta</taxon>
        <taxon>Polypodiopsida</taxon>
        <taxon>Polypodiidae</taxon>
        <taxon>Polypodiales</taxon>
        <taxon>Pteridineae</taxon>
        <taxon>Pteridaceae</taxon>
        <taxon>Parkerioideae</taxon>
        <taxon>Ceratopteris</taxon>
    </lineage>
</organism>
<evidence type="ECO:0000313" key="9">
    <source>
        <dbReference type="Proteomes" id="UP000825935"/>
    </source>
</evidence>
<dbReference type="PANTHER" id="PTHR31003">
    <property type="entry name" value="MYB FAMILY TRANSCRIPTION FACTOR"/>
    <property type="match status" value="1"/>
</dbReference>
<dbReference type="InterPro" id="IPR006447">
    <property type="entry name" value="Myb_dom_plants"/>
</dbReference>
<dbReference type="SUPFAM" id="SSF46689">
    <property type="entry name" value="Homeodomain-like"/>
    <property type="match status" value="1"/>
</dbReference>
<dbReference type="GO" id="GO:0003700">
    <property type="term" value="F:DNA-binding transcription factor activity"/>
    <property type="evidence" value="ECO:0007669"/>
    <property type="project" value="InterPro"/>
</dbReference>
<dbReference type="PROSITE" id="PS51294">
    <property type="entry name" value="HTH_MYB"/>
    <property type="match status" value="1"/>
</dbReference>
<dbReference type="GO" id="GO:0005634">
    <property type="term" value="C:nucleus"/>
    <property type="evidence" value="ECO:0007669"/>
    <property type="project" value="UniProtKB-SubCell"/>
</dbReference>
<dbReference type="FunFam" id="1.10.10.60:FF:000002">
    <property type="entry name" value="Myb family transcription factor"/>
    <property type="match status" value="1"/>
</dbReference>
<sequence length="520" mass="56895">MGSLTALGLECRSSSRATSACTSASFPLAEDPTTRMRRLEDCLNALKEERRKIEAFQRELPLCMQLLHDAIESYNDKLAACKSPSMEKWHPVQSTTSLNETASSLLTPKERIGIEESNSMNKTAKLYPNCNIEDEPPNSSICKPEWMALPVCSTVQGDSMKHPHKACPEVTQPEKYQTDVISKLTGLHPNNEHTFSASSKPYFHSKNKSGGAFTPFSREKQAVRSSVQVGTNNSVNLGISLKDQDASSTPALQPSICVPSLSKVKQEEPRSKSSTGKGNSAHSDNPSQRKARRCWSPELHRRFVNALQQLGGSQVATPKQIREVMKVEGLTNDEVKSHLQKYRLHTRRLSPPQSASPQTPQVVVLGGIWVPPDYTVHTTAQQGPNMFESSHQSHVYQAASPQELCSEFRSAEQMHLQPSSFHGPKLAPAHSQSSPHGASQLAGHSAALHNIGETGRDGGVCDDEGSNNSSCKGCPRVIQSYEACEMEDNRSQGDSISGFHSHCTSEDEDNHGSDTSLKMV</sequence>
<evidence type="ECO:0000256" key="2">
    <source>
        <dbReference type="ARBA" id="ARBA00023015"/>
    </source>
</evidence>
<feature type="region of interest" description="Disordered" evidence="6">
    <location>
        <begin position="245"/>
        <end position="295"/>
    </location>
</feature>
<keyword evidence="2" id="KW-0805">Transcription regulation</keyword>
<dbReference type="InterPro" id="IPR058673">
    <property type="entry name" value="HHO5-like_N"/>
</dbReference>
<comment type="caution">
    <text evidence="8">The sequence shown here is derived from an EMBL/GenBank/DDBJ whole genome shotgun (WGS) entry which is preliminary data.</text>
</comment>
<dbReference type="Gene3D" id="1.10.10.60">
    <property type="entry name" value="Homeodomain-like"/>
    <property type="match status" value="1"/>
</dbReference>
<feature type="domain" description="HTH myb-type" evidence="7">
    <location>
        <begin position="287"/>
        <end position="347"/>
    </location>
</feature>
<accession>A0A8T2SYQ8</accession>
<evidence type="ECO:0000256" key="3">
    <source>
        <dbReference type="ARBA" id="ARBA00023125"/>
    </source>
</evidence>
<dbReference type="PANTHER" id="PTHR31003:SF19">
    <property type="entry name" value="MYB FAMILY TRANSCRIPTION FACTOR EFM"/>
    <property type="match status" value="1"/>
</dbReference>
<evidence type="ECO:0000256" key="6">
    <source>
        <dbReference type="SAM" id="MobiDB-lite"/>
    </source>
</evidence>
<keyword evidence="3" id="KW-0238">DNA-binding</keyword>
<dbReference type="InterPro" id="IPR017930">
    <property type="entry name" value="Myb_dom"/>
</dbReference>
<dbReference type="Pfam" id="PF26575">
    <property type="entry name" value="HHO5_N"/>
    <property type="match status" value="1"/>
</dbReference>
<evidence type="ECO:0000256" key="4">
    <source>
        <dbReference type="ARBA" id="ARBA00023163"/>
    </source>
</evidence>
<dbReference type="OrthoDB" id="1908613at2759"/>
<dbReference type="NCBIfam" id="TIGR01557">
    <property type="entry name" value="myb_SHAQKYF"/>
    <property type="match status" value="1"/>
</dbReference>
<keyword evidence="5" id="KW-0539">Nucleus</keyword>
<protein>
    <recommendedName>
        <fullName evidence="7">HTH myb-type domain-containing protein</fullName>
    </recommendedName>
</protein>
<gene>
    <name evidence="8" type="ORF">KP509_16G011700</name>
</gene>
<name>A0A8T2SYQ8_CERRI</name>
<keyword evidence="4" id="KW-0804">Transcription</keyword>
<comment type="subcellular location">
    <subcellularLocation>
        <location evidence="1">Nucleus</location>
    </subcellularLocation>
</comment>